<evidence type="ECO:0000256" key="1">
    <source>
        <dbReference type="SAM" id="MobiDB-lite"/>
    </source>
</evidence>
<proteinExistence type="predicted"/>
<evidence type="ECO:0000313" key="3">
    <source>
        <dbReference type="Proteomes" id="UP000799440"/>
    </source>
</evidence>
<organism evidence="2 3">
    <name type="scientific">Sporormia fimetaria CBS 119925</name>
    <dbReference type="NCBI Taxonomy" id="1340428"/>
    <lineage>
        <taxon>Eukaryota</taxon>
        <taxon>Fungi</taxon>
        <taxon>Dikarya</taxon>
        <taxon>Ascomycota</taxon>
        <taxon>Pezizomycotina</taxon>
        <taxon>Dothideomycetes</taxon>
        <taxon>Pleosporomycetidae</taxon>
        <taxon>Pleosporales</taxon>
        <taxon>Sporormiaceae</taxon>
        <taxon>Sporormia</taxon>
    </lineage>
</organism>
<dbReference type="Pfam" id="PF04450">
    <property type="entry name" value="BSP"/>
    <property type="match status" value="1"/>
</dbReference>
<dbReference type="AlphaFoldDB" id="A0A6A6VD64"/>
<dbReference type="EMBL" id="MU006571">
    <property type="protein sequence ID" value="KAF2747816.1"/>
    <property type="molecule type" value="Genomic_DNA"/>
</dbReference>
<name>A0A6A6VD64_9PLEO</name>
<gene>
    <name evidence="2" type="ORF">M011DRAFT_467405</name>
</gene>
<evidence type="ECO:0000313" key="2">
    <source>
        <dbReference type="EMBL" id="KAF2747816.1"/>
    </source>
</evidence>
<feature type="compositionally biased region" description="Pro residues" evidence="1">
    <location>
        <begin position="32"/>
        <end position="45"/>
    </location>
</feature>
<keyword evidence="3" id="KW-1185">Reference proteome</keyword>
<dbReference type="PANTHER" id="PTHR33321:SF12">
    <property type="entry name" value="PLANT BASIC SECRETORY PROTEIN (BSP) FAMILY PROTEIN"/>
    <property type="match status" value="1"/>
</dbReference>
<feature type="region of interest" description="Disordered" evidence="1">
    <location>
        <begin position="1"/>
        <end position="49"/>
    </location>
</feature>
<dbReference type="InterPro" id="IPR007541">
    <property type="entry name" value="Uncharacterised_BSP"/>
</dbReference>
<dbReference type="Proteomes" id="UP000799440">
    <property type="component" value="Unassembled WGS sequence"/>
</dbReference>
<protein>
    <submittedName>
        <fullName evidence="2">BSP-domain-containing protein</fullName>
    </submittedName>
</protein>
<sequence>MTPAPAPDQEADPREPTPITTALPFLNQDNNAPPPTSTAPTPPNLHTPKPLLRLECRDLSHPGASLFLQHHHPTIVLTQALSSVLDILYRHPDSPPIPPTRSVTLVLRALDGVAYTTSLDLDADHKEIHLNTSYIASIPSLSVKNEIQGVVTHEVVHCFQYNGHGTAPGGLIEGIADYVRLKAGLAPAHWKRTAEGTWDQGYERTAWFLVWLEERYGRGFVRGVNERLRTCRYEEVGFWEKCCGRTVRIEELWREYGVWLGKCERGWGVSG</sequence>
<reference evidence="2" key="1">
    <citation type="journal article" date="2020" name="Stud. Mycol.">
        <title>101 Dothideomycetes genomes: a test case for predicting lifestyles and emergence of pathogens.</title>
        <authorList>
            <person name="Haridas S."/>
            <person name="Albert R."/>
            <person name="Binder M."/>
            <person name="Bloem J."/>
            <person name="Labutti K."/>
            <person name="Salamov A."/>
            <person name="Andreopoulos B."/>
            <person name="Baker S."/>
            <person name="Barry K."/>
            <person name="Bills G."/>
            <person name="Bluhm B."/>
            <person name="Cannon C."/>
            <person name="Castanera R."/>
            <person name="Culley D."/>
            <person name="Daum C."/>
            <person name="Ezra D."/>
            <person name="Gonzalez J."/>
            <person name="Henrissat B."/>
            <person name="Kuo A."/>
            <person name="Liang C."/>
            <person name="Lipzen A."/>
            <person name="Lutzoni F."/>
            <person name="Magnuson J."/>
            <person name="Mondo S."/>
            <person name="Nolan M."/>
            <person name="Ohm R."/>
            <person name="Pangilinan J."/>
            <person name="Park H.-J."/>
            <person name="Ramirez L."/>
            <person name="Alfaro M."/>
            <person name="Sun H."/>
            <person name="Tritt A."/>
            <person name="Yoshinaga Y."/>
            <person name="Zwiers L.-H."/>
            <person name="Turgeon B."/>
            <person name="Goodwin S."/>
            <person name="Spatafora J."/>
            <person name="Crous P."/>
            <person name="Grigoriev I."/>
        </authorList>
    </citation>
    <scope>NUCLEOTIDE SEQUENCE</scope>
    <source>
        <strain evidence="2">CBS 119925</strain>
    </source>
</reference>
<dbReference type="PANTHER" id="PTHR33321">
    <property type="match status" value="1"/>
</dbReference>
<accession>A0A6A6VD64</accession>
<dbReference type="OrthoDB" id="891726at2759"/>